<feature type="compositionally biased region" description="Basic and acidic residues" evidence="2">
    <location>
        <begin position="72"/>
        <end position="81"/>
    </location>
</feature>
<name>A0ABR2GZ24_9EUKA</name>
<sequence>MAEDLFNYPGIQPPLSSSTSPRPKTSREKKRRRRHHHSTHEKQQTSNEKEEQQKQEEEEQQQPERPPLPSLNKDKNSRSSRELSQSNYNSKSDISTVNNSSSSKKNSRPIEDDNQFEEEEIDEVFYWTQEGIKDPSVLEKCNPDLLPSVIICLKDTRDQCLVNGETDDSCIADVALTEARKIHKRNLVHIATRSMREDLEARLQEAEEALRELEETCEYQEDRMNKEMAKETANLLEKHKKETERLIATWTSTPPPPKPGEPEFEPGKTYSTSRPTTSRKKNRTTSNFNDTVDKSQTQDDDQFEEEEDYQTTNEDTERKFREYNKFSSQLRYLQDHADRLLKAKRYQESKAVEKQARELERIEVERNHFRMERDYNAALEALQVKQAAEIAKQEKSQDDRRKEYYHARDFDMTIAKRRIEKLQKEIADTEDPDKVWALHHRHDFEMPRPVNQQPGQTQTQDGTYSSRGVFETTASSTTGKASPFQERFNKLNLPPLKSGRSSRRIIERTERSFKFNKGYVFT</sequence>
<feature type="compositionally biased region" description="Low complexity" evidence="2">
    <location>
        <begin position="452"/>
        <end position="463"/>
    </location>
</feature>
<feature type="compositionally biased region" description="Low complexity" evidence="2">
    <location>
        <begin position="13"/>
        <end position="23"/>
    </location>
</feature>
<evidence type="ECO:0000313" key="3">
    <source>
        <dbReference type="EMBL" id="KAK8838908.1"/>
    </source>
</evidence>
<feature type="compositionally biased region" description="Basic and acidic residues" evidence="2">
    <location>
        <begin position="40"/>
        <end position="55"/>
    </location>
</feature>
<dbReference type="PANTHER" id="PTHR47026">
    <property type="entry name" value="PIGMENTOSA GTPASE REGULATOR-LIKE PROTEIN, PUTATIVE-RELATED"/>
    <property type="match status" value="1"/>
</dbReference>
<keyword evidence="4" id="KW-1185">Reference proteome</keyword>
<evidence type="ECO:0000313" key="4">
    <source>
        <dbReference type="Proteomes" id="UP001470230"/>
    </source>
</evidence>
<proteinExistence type="predicted"/>
<organism evidence="3 4">
    <name type="scientific">Tritrichomonas musculus</name>
    <dbReference type="NCBI Taxonomy" id="1915356"/>
    <lineage>
        <taxon>Eukaryota</taxon>
        <taxon>Metamonada</taxon>
        <taxon>Parabasalia</taxon>
        <taxon>Tritrichomonadida</taxon>
        <taxon>Tritrichomonadidae</taxon>
        <taxon>Tritrichomonas</taxon>
    </lineage>
</organism>
<dbReference type="Proteomes" id="UP001470230">
    <property type="component" value="Unassembled WGS sequence"/>
</dbReference>
<feature type="coiled-coil region" evidence="1">
    <location>
        <begin position="189"/>
        <end position="246"/>
    </location>
</feature>
<reference evidence="3 4" key="1">
    <citation type="submission" date="2024-04" db="EMBL/GenBank/DDBJ databases">
        <title>Tritrichomonas musculus Genome.</title>
        <authorList>
            <person name="Alves-Ferreira E."/>
            <person name="Grigg M."/>
            <person name="Lorenzi H."/>
            <person name="Galac M."/>
        </authorList>
    </citation>
    <scope>NUCLEOTIDE SEQUENCE [LARGE SCALE GENOMIC DNA]</scope>
    <source>
        <strain evidence="3 4">EAF2021</strain>
    </source>
</reference>
<feature type="compositionally biased region" description="Acidic residues" evidence="2">
    <location>
        <begin position="298"/>
        <end position="309"/>
    </location>
</feature>
<evidence type="ECO:0000256" key="1">
    <source>
        <dbReference type="SAM" id="Coils"/>
    </source>
</evidence>
<protein>
    <submittedName>
        <fullName evidence="3">Uncharacterized protein</fullName>
    </submittedName>
</protein>
<gene>
    <name evidence="3" type="ORF">M9Y10_032366</name>
</gene>
<dbReference type="PANTHER" id="PTHR47026:SF2">
    <property type="entry name" value="FLAGELLAR ASSOCIATED PROTEIN"/>
    <property type="match status" value="1"/>
</dbReference>
<feature type="region of interest" description="Disordered" evidence="2">
    <location>
        <begin position="248"/>
        <end position="317"/>
    </location>
</feature>
<comment type="caution">
    <text evidence="3">The sequence shown here is derived from an EMBL/GenBank/DDBJ whole genome shotgun (WGS) entry which is preliminary data.</text>
</comment>
<evidence type="ECO:0000256" key="2">
    <source>
        <dbReference type="SAM" id="MobiDB-lite"/>
    </source>
</evidence>
<dbReference type="EMBL" id="JAPFFF010000053">
    <property type="protein sequence ID" value="KAK8838908.1"/>
    <property type="molecule type" value="Genomic_DNA"/>
</dbReference>
<feature type="compositionally biased region" description="Basic residues" evidence="2">
    <location>
        <begin position="27"/>
        <end position="39"/>
    </location>
</feature>
<feature type="region of interest" description="Disordered" evidence="2">
    <location>
        <begin position="446"/>
        <end position="465"/>
    </location>
</feature>
<feature type="region of interest" description="Disordered" evidence="2">
    <location>
        <begin position="1"/>
        <end position="117"/>
    </location>
</feature>
<accession>A0ABR2GZ24</accession>
<keyword evidence="1" id="KW-0175">Coiled coil</keyword>
<feature type="compositionally biased region" description="Low complexity" evidence="2">
    <location>
        <begin position="90"/>
        <end position="104"/>
    </location>
</feature>